<keyword evidence="2" id="KW-1185">Reference proteome</keyword>
<gene>
    <name evidence="1" type="ORF">MRATA1EN1_LOCUS15676</name>
</gene>
<dbReference type="Proteomes" id="UP001176941">
    <property type="component" value="Chromosome 26"/>
</dbReference>
<accession>A0ABN8YYX6</accession>
<reference evidence="1" key="1">
    <citation type="submission" date="2023-04" db="EMBL/GenBank/DDBJ databases">
        <authorList>
            <consortium name="ELIXIR-Norway"/>
        </authorList>
    </citation>
    <scope>NUCLEOTIDE SEQUENCE [LARGE SCALE GENOMIC DNA]</scope>
</reference>
<dbReference type="EMBL" id="OX459962">
    <property type="protein sequence ID" value="CAI9166714.1"/>
    <property type="molecule type" value="Genomic_DNA"/>
</dbReference>
<sequence>MPTKKDTEFLVSGSQDLALGQGAKPSRMPGMCAWPLCRFQIAPSLILFPALLSNLRSHASDCSLYCSTVRSAHLVTVLPKAEHTVAFSLVSFFPEACLANIFVSCLTIYLPIDNS</sequence>
<evidence type="ECO:0000313" key="2">
    <source>
        <dbReference type="Proteomes" id="UP001176941"/>
    </source>
</evidence>
<proteinExistence type="predicted"/>
<organism evidence="1 2">
    <name type="scientific">Rangifer tarandus platyrhynchus</name>
    <name type="common">Svalbard reindeer</name>
    <dbReference type="NCBI Taxonomy" id="3082113"/>
    <lineage>
        <taxon>Eukaryota</taxon>
        <taxon>Metazoa</taxon>
        <taxon>Chordata</taxon>
        <taxon>Craniata</taxon>
        <taxon>Vertebrata</taxon>
        <taxon>Euteleostomi</taxon>
        <taxon>Mammalia</taxon>
        <taxon>Eutheria</taxon>
        <taxon>Laurasiatheria</taxon>
        <taxon>Artiodactyla</taxon>
        <taxon>Ruminantia</taxon>
        <taxon>Pecora</taxon>
        <taxon>Cervidae</taxon>
        <taxon>Odocoileinae</taxon>
        <taxon>Rangifer</taxon>
    </lineage>
</organism>
<name>A0ABN8YYX6_RANTA</name>
<evidence type="ECO:0000313" key="1">
    <source>
        <dbReference type="EMBL" id="CAI9166714.1"/>
    </source>
</evidence>
<protein>
    <submittedName>
        <fullName evidence="1">Uncharacterized protein</fullName>
    </submittedName>
</protein>